<dbReference type="GO" id="GO:0004523">
    <property type="term" value="F:RNA-DNA hybrid ribonuclease activity"/>
    <property type="evidence" value="ECO:0007669"/>
    <property type="project" value="InterPro"/>
</dbReference>
<dbReference type="InterPro" id="IPR012337">
    <property type="entry name" value="RNaseH-like_sf"/>
</dbReference>
<dbReference type="PANTHER" id="PTHR46387">
    <property type="entry name" value="POLYNUCLEOTIDYL TRANSFERASE, RIBONUCLEASE H-LIKE SUPERFAMILY PROTEIN"/>
    <property type="match status" value="1"/>
</dbReference>
<dbReference type="GO" id="GO:0003676">
    <property type="term" value="F:nucleic acid binding"/>
    <property type="evidence" value="ECO:0007669"/>
    <property type="project" value="InterPro"/>
</dbReference>
<comment type="caution">
    <text evidence="2">The sequence shown here is derived from an EMBL/GenBank/DDBJ whole genome shotgun (WGS) entry which is preliminary data.</text>
</comment>
<evidence type="ECO:0000313" key="2">
    <source>
        <dbReference type="EMBL" id="HGK53837.1"/>
    </source>
</evidence>
<dbReference type="InterPro" id="IPR036397">
    <property type="entry name" value="RNaseH_sf"/>
</dbReference>
<proteinExistence type="predicted"/>
<dbReference type="Pfam" id="PF13456">
    <property type="entry name" value="RVT_3"/>
    <property type="match status" value="1"/>
</dbReference>
<dbReference type="SUPFAM" id="SSF53098">
    <property type="entry name" value="Ribonuclease H-like"/>
    <property type="match status" value="1"/>
</dbReference>
<name>A0A7V4E3C4_UNCW3</name>
<organism evidence="2">
    <name type="scientific">candidate division WOR-3 bacterium</name>
    <dbReference type="NCBI Taxonomy" id="2052148"/>
    <lineage>
        <taxon>Bacteria</taxon>
        <taxon>Bacteria division WOR-3</taxon>
    </lineage>
</organism>
<accession>A0A7V4E3C4</accession>
<protein>
    <submittedName>
        <fullName evidence="2">Ribonuclease HI family protein</fullName>
    </submittedName>
</protein>
<dbReference type="AlphaFoldDB" id="A0A7V4E3C4"/>
<dbReference type="EMBL" id="DTDP01000099">
    <property type="protein sequence ID" value="HGK53837.1"/>
    <property type="molecule type" value="Genomic_DNA"/>
</dbReference>
<evidence type="ECO:0000259" key="1">
    <source>
        <dbReference type="PROSITE" id="PS50879"/>
    </source>
</evidence>
<feature type="domain" description="RNase H type-1" evidence="1">
    <location>
        <begin position="1"/>
        <end position="131"/>
    </location>
</feature>
<sequence>MNEKIIIYFDGSSIGNPGPSAAAYIIEKENGEVLFEEGIFIGESTNNVSEYKALIYALNKAKEMSIKEIELRTDSELVINHLLGKYRVKSDKIIPLFKEAKELLKNFKWEIKKVSRKEMKRVDQLAFATAKSGR</sequence>
<dbReference type="PANTHER" id="PTHR46387:SF2">
    <property type="entry name" value="RIBONUCLEASE HI"/>
    <property type="match status" value="1"/>
</dbReference>
<dbReference type="InterPro" id="IPR002156">
    <property type="entry name" value="RNaseH_domain"/>
</dbReference>
<gene>
    <name evidence="2" type="ORF">ENU72_02290</name>
</gene>
<dbReference type="CDD" id="cd09279">
    <property type="entry name" value="RNase_HI_like"/>
    <property type="match status" value="1"/>
</dbReference>
<dbReference type="Gene3D" id="3.30.420.10">
    <property type="entry name" value="Ribonuclease H-like superfamily/Ribonuclease H"/>
    <property type="match status" value="1"/>
</dbReference>
<dbReference type="PROSITE" id="PS50879">
    <property type="entry name" value="RNASE_H_1"/>
    <property type="match status" value="1"/>
</dbReference>
<reference evidence="2" key="1">
    <citation type="journal article" date="2020" name="mSystems">
        <title>Genome- and Community-Level Interaction Insights into Carbon Utilization and Element Cycling Functions of Hydrothermarchaeota in Hydrothermal Sediment.</title>
        <authorList>
            <person name="Zhou Z."/>
            <person name="Liu Y."/>
            <person name="Xu W."/>
            <person name="Pan J."/>
            <person name="Luo Z.H."/>
            <person name="Li M."/>
        </authorList>
    </citation>
    <scope>NUCLEOTIDE SEQUENCE [LARGE SCALE GENOMIC DNA]</scope>
    <source>
        <strain evidence="2">SpSt-695</strain>
    </source>
</reference>